<reference evidence="2 3" key="3">
    <citation type="journal article" date="2017" name="G3 (Bethesda)">
        <title>Comparative analysis highlights variable genome content of wheat rusts and divergence of the mating loci.</title>
        <authorList>
            <person name="Cuomo C.A."/>
            <person name="Bakkeren G."/>
            <person name="Khalil H.B."/>
            <person name="Panwar V."/>
            <person name="Joly D."/>
            <person name="Linning R."/>
            <person name="Sakthikumar S."/>
            <person name="Song X."/>
            <person name="Adiconis X."/>
            <person name="Fan L."/>
            <person name="Goldberg J.M."/>
            <person name="Levin J.Z."/>
            <person name="Young S."/>
            <person name="Zeng Q."/>
            <person name="Anikster Y."/>
            <person name="Bruce M."/>
            <person name="Wang M."/>
            <person name="Yin C."/>
            <person name="McCallum B."/>
            <person name="Szabo L.J."/>
            <person name="Hulbert S."/>
            <person name="Chen X."/>
            <person name="Fellers J.P."/>
        </authorList>
    </citation>
    <scope>NUCLEOTIDE SEQUENCE</scope>
    <source>
        <strain evidence="3">Isolate 1-1 / race 1 (BBBD)</strain>
        <strain evidence="2">isolate 1-1 / race 1 (BBBD)</strain>
    </source>
</reference>
<name>A0A180G7G5_PUCT1</name>
<sequence>SNCHKTVWCLQSCDPCAPQQVMTPCRSSSTLPRQQLPTRTRKSRPTHLYSIFLFLLSRSTPARNTMPYCVTQNPSVPQLDGNSVTFPAWQSRLKDVLAIQGVLDIVHGKVPCPQEQPSDAKPIVHTEKGYNPEEFWTDWDTLSDVARLTIKLTLSVDLSIRYKDLKPASKLFDTICEAYEKNTCARRLMLEDAFWMARHDPNVPIAKWIAKIRNAATDLASMKLTPNDQQICD</sequence>
<protein>
    <submittedName>
        <fullName evidence="1 2">Uncharacterized protein</fullName>
    </submittedName>
</protein>
<dbReference type="Proteomes" id="UP000005240">
    <property type="component" value="Unassembled WGS sequence"/>
</dbReference>
<gene>
    <name evidence="1" type="ORF">PTTG_07066</name>
</gene>
<reference evidence="1" key="1">
    <citation type="submission" date="2009-11" db="EMBL/GenBank/DDBJ databases">
        <authorList>
            <consortium name="The Broad Institute Genome Sequencing Platform"/>
            <person name="Ward D."/>
            <person name="Feldgarden M."/>
            <person name="Earl A."/>
            <person name="Young S.K."/>
            <person name="Zeng Q."/>
            <person name="Koehrsen M."/>
            <person name="Alvarado L."/>
            <person name="Berlin A."/>
            <person name="Bochicchio J."/>
            <person name="Borenstein D."/>
            <person name="Chapman S.B."/>
            <person name="Chen Z."/>
            <person name="Engels R."/>
            <person name="Freedman E."/>
            <person name="Gellesch M."/>
            <person name="Goldberg J."/>
            <person name="Griggs A."/>
            <person name="Gujja S."/>
            <person name="Heilman E."/>
            <person name="Heiman D."/>
            <person name="Hepburn T."/>
            <person name="Howarth C."/>
            <person name="Jen D."/>
            <person name="Larson L."/>
            <person name="Lewis B."/>
            <person name="Mehta T."/>
            <person name="Park D."/>
            <person name="Pearson M."/>
            <person name="Roberts A."/>
            <person name="Saif S."/>
            <person name="Shea T."/>
            <person name="Shenoy N."/>
            <person name="Sisk P."/>
            <person name="Stolte C."/>
            <person name="Sykes S."/>
            <person name="Thomson T."/>
            <person name="Walk T."/>
            <person name="White J."/>
            <person name="Yandava C."/>
            <person name="Izard J."/>
            <person name="Baranova O.V."/>
            <person name="Blanton J.M."/>
            <person name="Tanner A.C."/>
            <person name="Dewhirst F.E."/>
            <person name="Haas B."/>
            <person name="Nusbaum C."/>
            <person name="Birren B."/>
        </authorList>
    </citation>
    <scope>NUCLEOTIDE SEQUENCE [LARGE SCALE GENOMIC DNA]</scope>
    <source>
        <strain evidence="1">1-1 BBBD Race 1</strain>
    </source>
</reference>
<dbReference type="EMBL" id="ADAS02000162">
    <property type="protein sequence ID" value="OAV88645.1"/>
    <property type="molecule type" value="Genomic_DNA"/>
</dbReference>
<dbReference type="AlphaFoldDB" id="A0A180G7G5"/>
<dbReference type="EnsemblFungi" id="PTTG_07066-t43_1">
    <property type="protein sequence ID" value="PTTG_07066-t43_1-p1"/>
    <property type="gene ID" value="PTTG_07066"/>
</dbReference>
<dbReference type="VEuPathDB" id="FungiDB:PTTG_07066"/>
<organism evidence="1">
    <name type="scientific">Puccinia triticina (isolate 1-1 / race 1 (BBBD))</name>
    <name type="common">Brown leaf rust fungus</name>
    <dbReference type="NCBI Taxonomy" id="630390"/>
    <lineage>
        <taxon>Eukaryota</taxon>
        <taxon>Fungi</taxon>
        <taxon>Dikarya</taxon>
        <taxon>Basidiomycota</taxon>
        <taxon>Pucciniomycotina</taxon>
        <taxon>Pucciniomycetes</taxon>
        <taxon>Pucciniales</taxon>
        <taxon>Pucciniaceae</taxon>
        <taxon>Puccinia</taxon>
    </lineage>
</organism>
<feature type="non-terminal residue" evidence="1">
    <location>
        <position position="1"/>
    </location>
</feature>
<accession>A0A180G7G5</accession>
<keyword evidence="3" id="KW-1185">Reference proteome</keyword>
<evidence type="ECO:0000313" key="1">
    <source>
        <dbReference type="EMBL" id="OAV88645.1"/>
    </source>
</evidence>
<evidence type="ECO:0000313" key="2">
    <source>
        <dbReference type="EnsemblFungi" id="PTTG_07066-t43_1-p1"/>
    </source>
</evidence>
<dbReference type="OrthoDB" id="2504811at2759"/>
<dbReference type="Pfam" id="PF14223">
    <property type="entry name" value="Retrotran_gag_2"/>
    <property type="match status" value="1"/>
</dbReference>
<evidence type="ECO:0000313" key="3">
    <source>
        <dbReference type="Proteomes" id="UP000005240"/>
    </source>
</evidence>
<reference evidence="2" key="4">
    <citation type="submission" date="2025-05" db="UniProtKB">
        <authorList>
            <consortium name="EnsemblFungi"/>
        </authorList>
    </citation>
    <scope>IDENTIFICATION</scope>
    <source>
        <strain evidence="2">isolate 1-1 / race 1 (BBBD)</strain>
    </source>
</reference>
<reference evidence="1" key="2">
    <citation type="submission" date="2016-05" db="EMBL/GenBank/DDBJ databases">
        <title>Comparative analysis highlights variable genome content of wheat rusts and divergence of the mating loci.</title>
        <authorList>
            <person name="Cuomo C.A."/>
            <person name="Bakkeren G."/>
            <person name="Szabo L."/>
            <person name="Khalil H."/>
            <person name="Joly D."/>
            <person name="Goldberg J."/>
            <person name="Young S."/>
            <person name="Zeng Q."/>
            <person name="Fellers J."/>
        </authorList>
    </citation>
    <scope>NUCLEOTIDE SEQUENCE [LARGE SCALE GENOMIC DNA]</scope>
    <source>
        <strain evidence="1">1-1 BBBD Race 1</strain>
    </source>
</reference>
<proteinExistence type="predicted"/>